<protein>
    <recommendedName>
        <fullName evidence="2">Thioredoxin domain-containing protein</fullName>
    </recommendedName>
</protein>
<keyword evidence="1" id="KW-0677">Repeat</keyword>
<dbReference type="CDD" id="cd03012">
    <property type="entry name" value="TlpA_like_DipZ_like"/>
    <property type="match status" value="1"/>
</dbReference>
<dbReference type="InterPro" id="IPR045302">
    <property type="entry name" value="NHL2_NHL_rpt_dom"/>
</dbReference>
<dbReference type="Gene3D" id="2.120.10.30">
    <property type="entry name" value="TolB, C-terminal domain"/>
    <property type="match status" value="1"/>
</dbReference>
<dbReference type="PATRIC" id="fig|1872076.5.peg.2312"/>
<feature type="domain" description="Thioredoxin" evidence="2">
    <location>
        <begin position="30"/>
        <end position="175"/>
    </location>
</feature>
<dbReference type="SUPFAM" id="SSF52833">
    <property type="entry name" value="Thioredoxin-like"/>
    <property type="match status" value="1"/>
</dbReference>
<name>A0A1E3XBD8_9BACT</name>
<dbReference type="CDD" id="cd14951">
    <property type="entry name" value="NHL-2_like"/>
    <property type="match status" value="1"/>
</dbReference>
<dbReference type="InterPro" id="IPR012336">
    <property type="entry name" value="Thioredoxin-like_fold"/>
</dbReference>
<dbReference type="Proteomes" id="UP000094056">
    <property type="component" value="Unassembled WGS sequence"/>
</dbReference>
<organism evidence="3 4">
    <name type="scientific">Candidatus Scalindua rubra</name>
    <dbReference type="NCBI Taxonomy" id="1872076"/>
    <lineage>
        <taxon>Bacteria</taxon>
        <taxon>Pseudomonadati</taxon>
        <taxon>Planctomycetota</taxon>
        <taxon>Candidatus Brocadiia</taxon>
        <taxon>Candidatus Brocadiales</taxon>
        <taxon>Candidatus Scalinduaceae</taxon>
        <taxon>Candidatus Scalindua</taxon>
    </lineage>
</organism>
<dbReference type="InterPro" id="IPR036249">
    <property type="entry name" value="Thioredoxin-like_sf"/>
</dbReference>
<dbReference type="PANTHER" id="PTHR46388:SF2">
    <property type="entry name" value="NHL REPEAT-CONTAINING PROTEIN 2"/>
    <property type="match status" value="1"/>
</dbReference>
<gene>
    <name evidence="3" type="ORF">SCARUB_01961</name>
</gene>
<proteinExistence type="predicted"/>
<dbReference type="Gene3D" id="3.40.30.10">
    <property type="entry name" value="Glutaredoxin"/>
    <property type="match status" value="1"/>
</dbReference>
<evidence type="ECO:0000256" key="1">
    <source>
        <dbReference type="ARBA" id="ARBA00022737"/>
    </source>
</evidence>
<accession>A0A1E3XBD8</accession>
<dbReference type="Pfam" id="PF13905">
    <property type="entry name" value="Thioredoxin_8"/>
    <property type="match status" value="1"/>
</dbReference>
<dbReference type="Pfam" id="PF01436">
    <property type="entry name" value="NHL"/>
    <property type="match status" value="2"/>
</dbReference>
<dbReference type="InterPro" id="IPR011042">
    <property type="entry name" value="6-blade_b-propeller_TolB-like"/>
</dbReference>
<dbReference type="PANTHER" id="PTHR46388">
    <property type="entry name" value="NHL REPEAT-CONTAINING PROTEIN 2"/>
    <property type="match status" value="1"/>
</dbReference>
<dbReference type="AlphaFoldDB" id="A0A1E3XBD8"/>
<evidence type="ECO:0000313" key="3">
    <source>
        <dbReference type="EMBL" id="ODS32909.1"/>
    </source>
</evidence>
<dbReference type="InterPro" id="IPR013766">
    <property type="entry name" value="Thioredoxin_domain"/>
</dbReference>
<dbReference type="SUPFAM" id="SSF101898">
    <property type="entry name" value="NHL repeat"/>
    <property type="match status" value="1"/>
</dbReference>
<sequence>MKKTSIIFASFLLIGLIVLVLRELRFLRALSEKTIAPELKGGTDWLNTGGPIQLAELRGKVVLLDFWTYCCINCMHVIPDLKRLEAKYPKELFVIGVHSAKFTNERKTENIRQAILRYEVEHPVVNDVNYTIWKTYSVRAWPTLVLIDPEGYIISYFSGEGNYDVLDKTIEETITTFRKKNLINEKPFHLNLEKNKFVSSDLSFPGKILADESSGRLFIADSNHNRIVITNLEGEVIDVAGSGEIGARDGSFEEASFNHPQGMAINNNILYIADTENHLIRELDLNAKTVKTIAGTGKQASFMATGGMGVHSPLNSPWDITFIDNKLYIAMAGAHQIWVMDLSTNLFQPYAGSGQEGRIDGSLDSCALAQPSGITTDGIKLYFADSEVSSIRSADLDPNGEVNTIVGRDLFVFGDRDGKGNNVRLQHPLGILYRDGLLYVADTYNNKIKVINPIDKTSTTFLGTGKSGDKDGGEAEFYEPGGLSFADGKFYIADTNNHAIRSVDAKTRIATTLKISGLKSPETRNKNSIQD</sequence>
<dbReference type="PROSITE" id="PS51352">
    <property type="entry name" value="THIOREDOXIN_2"/>
    <property type="match status" value="1"/>
</dbReference>
<dbReference type="EMBL" id="MAYW01000044">
    <property type="protein sequence ID" value="ODS32909.1"/>
    <property type="molecule type" value="Genomic_DNA"/>
</dbReference>
<evidence type="ECO:0000313" key="4">
    <source>
        <dbReference type="Proteomes" id="UP000094056"/>
    </source>
</evidence>
<dbReference type="InterPro" id="IPR001258">
    <property type="entry name" value="NHL_repeat"/>
</dbReference>
<dbReference type="Gene3D" id="2.40.10.500">
    <property type="match status" value="2"/>
</dbReference>
<evidence type="ECO:0000259" key="2">
    <source>
        <dbReference type="PROSITE" id="PS51352"/>
    </source>
</evidence>
<comment type="caution">
    <text evidence="3">The sequence shown here is derived from an EMBL/GenBank/DDBJ whole genome shotgun (WGS) entry which is preliminary data.</text>
</comment>
<reference evidence="3 4" key="1">
    <citation type="submission" date="2016-07" db="EMBL/GenBank/DDBJ databases">
        <title>Draft genome of Scalindua rubra, obtained from a brine-seawater interface in the Red Sea, sheds light on salt adaptation in anammox bacteria.</title>
        <authorList>
            <person name="Speth D.R."/>
            <person name="Lagkouvardos I."/>
            <person name="Wang Y."/>
            <person name="Qian P.-Y."/>
            <person name="Dutilh B.E."/>
            <person name="Jetten M.S."/>
        </authorList>
    </citation>
    <scope>NUCLEOTIDE SEQUENCE [LARGE SCALE GENOMIC DNA]</scope>
    <source>
        <strain evidence="3">BSI-1</strain>
    </source>
</reference>